<proteinExistence type="predicted"/>
<organism evidence="3 4">
    <name type="scientific">Brevibacterium aurantiacum</name>
    <dbReference type="NCBI Taxonomy" id="273384"/>
    <lineage>
        <taxon>Bacteria</taxon>
        <taxon>Bacillati</taxon>
        <taxon>Actinomycetota</taxon>
        <taxon>Actinomycetes</taxon>
        <taxon>Micrococcales</taxon>
        <taxon>Brevibacteriaceae</taxon>
        <taxon>Brevibacterium</taxon>
    </lineage>
</organism>
<accession>A0A2A3YYD6</accession>
<gene>
    <name evidence="3" type="ORF">CIK65_01310</name>
</gene>
<feature type="region of interest" description="Disordered" evidence="1">
    <location>
        <begin position="303"/>
        <end position="363"/>
    </location>
</feature>
<dbReference type="Proteomes" id="UP000218620">
    <property type="component" value="Unassembled WGS sequence"/>
</dbReference>
<sequence>MSTCNVRPSKSAADSVGYALYGRGDAERAEHLANGTNRAAEFSCSVGSAEDFVARAEALSKAHGRKVELYSYTQNFPPDEFDVNSPDDVRRVHELGVKLAKRLNSADYLVATHIDSAAGHAHNHVYQINHDRLTGKALKRNTSWKRGLRWTNDKLMKDEGCRVLPSPERPPLDWSQRREEFAVGGFERELGDRVADSLRDPRSVSREAFTDVLSEHGVTLAETKRDGLTYKMRRSDNGKIGRRKASGLTPEFTAEGTQQIFEFHSNSKEREKQDDGYLRGYEQREDRAAAGLDLARARLELAEAEAGRGAGRRAGGRTQRDRADAHAAASERERSFGRRRGRGTARSVSGGSANRGRDRGRSL</sequence>
<dbReference type="InterPro" id="IPR005094">
    <property type="entry name" value="Endonuclease_MobA/VirD2"/>
</dbReference>
<feature type="compositionally biased region" description="Basic and acidic residues" evidence="1">
    <location>
        <begin position="318"/>
        <end position="336"/>
    </location>
</feature>
<evidence type="ECO:0000256" key="1">
    <source>
        <dbReference type="SAM" id="MobiDB-lite"/>
    </source>
</evidence>
<evidence type="ECO:0000313" key="3">
    <source>
        <dbReference type="EMBL" id="PCC44268.1"/>
    </source>
</evidence>
<dbReference type="EMBL" id="NRGQ01000003">
    <property type="protein sequence ID" value="PCC44268.1"/>
    <property type="molecule type" value="Genomic_DNA"/>
</dbReference>
<evidence type="ECO:0000259" key="2">
    <source>
        <dbReference type="Pfam" id="PF03432"/>
    </source>
</evidence>
<dbReference type="AlphaFoldDB" id="A0A2A3YYD6"/>
<reference evidence="3 4" key="1">
    <citation type="journal article" date="2017" name="Elife">
        <title>Extensive horizontal gene transfer in cheese-associated bacteria.</title>
        <authorList>
            <person name="Bonham K.S."/>
            <person name="Wolfe B.E."/>
            <person name="Dutton R.J."/>
        </authorList>
    </citation>
    <scope>NUCLEOTIDE SEQUENCE [LARGE SCALE GENOMIC DNA]</scope>
    <source>
        <strain evidence="3 4">962_8</strain>
    </source>
</reference>
<dbReference type="Pfam" id="PF03432">
    <property type="entry name" value="Relaxase"/>
    <property type="match status" value="1"/>
</dbReference>
<comment type="caution">
    <text evidence="3">The sequence shown here is derived from an EMBL/GenBank/DDBJ whole genome shotgun (WGS) entry which is preliminary data.</text>
</comment>
<protein>
    <recommendedName>
        <fullName evidence="2">MobA/VirD2-like nuclease domain-containing protein</fullName>
    </recommendedName>
</protein>
<name>A0A2A3YYD6_BREAU</name>
<evidence type="ECO:0000313" key="4">
    <source>
        <dbReference type="Proteomes" id="UP000218620"/>
    </source>
</evidence>
<feature type="domain" description="MobA/VirD2-like nuclease" evidence="2">
    <location>
        <begin position="42"/>
        <end position="160"/>
    </location>
</feature>
<dbReference type="RefSeq" id="WP_096177391.1">
    <property type="nucleotide sequence ID" value="NZ_NRGQ01000003.1"/>
</dbReference>